<keyword evidence="1" id="KW-1133">Transmembrane helix</keyword>
<feature type="non-terminal residue" evidence="2">
    <location>
        <position position="1"/>
    </location>
</feature>
<feature type="transmembrane region" description="Helical" evidence="1">
    <location>
        <begin position="70"/>
        <end position="94"/>
    </location>
</feature>
<keyword evidence="1" id="KW-0472">Membrane</keyword>
<name>A0A383DF46_9ZZZZ</name>
<proteinExistence type="predicted"/>
<reference evidence="2" key="1">
    <citation type="submission" date="2018-05" db="EMBL/GenBank/DDBJ databases">
        <authorList>
            <person name="Lanie J.A."/>
            <person name="Ng W.-L."/>
            <person name="Kazmierczak K.M."/>
            <person name="Andrzejewski T.M."/>
            <person name="Davidsen T.M."/>
            <person name="Wayne K.J."/>
            <person name="Tettelin H."/>
            <person name="Glass J.I."/>
            <person name="Rusch D."/>
            <person name="Podicherti R."/>
            <person name="Tsui H.-C.T."/>
            <person name="Winkler M.E."/>
        </authorList>
    </citation>
    <scope>NUCLEOTIDE SEQUENCE</scope>
</reference>
<sequence length="236" mass="26618">DALRAYDPDMPLSPHEKRIEEMEKKYSHITSVISSLRSEITTARSNVGNCDSSFIWWIGSKRYSNIGTMAGTMLGGLVLLWLLPYILYILILWIGRGLYWVLRWIKAGFITDPSSKPDESEVRTKDEQEIDIHLGEEPILVAQPDTDRLDADLDKTLDGTTNITTDVNEEGGWGTFPWAAKAVFFQLCAFLASAMIVAAITTYITPLKINYRSSLNIIILAASFCPIWQANRNLKR</sequence>
<keyword evidence="1" id="KW-0812">Transmembrane</keyword>
<dbReference type="EMBL" id="UINC01216713">
    <property type="protein sequence ID" value="SVE42964.1"/>
    <property type="molecule type" value="Genomic_DNA"/>
</dbReference>
<feature type="transmembrane region" description="Helical" evidence="1">
    <location>
        <begin position="183"/>
        <end position="204"/>
    </location>
</feature>
<protein>
    <submittedName>
        <fullName evidence="2">Uncharacterized protein</fullName>
    </submittedName>
</protein>
<accession>A0A383DF46</accession>
<dbReference type="AlphaFoldDB" id="A0A383DF46"/>
<evidence type="ECO:0000313" key="2">
    <source>
        <dbReference type="EMBL" id="SVE42964.1"/>
    </source>
</evidence>
<organism evidence="2">
    <name type="scientific">marine metagenome</name>
    <dbReference type="NCBI Taxonomy" id="408172"/>
    <lineage>
        <taxon>unclassified sequences</taxon>
        <taxon>metagenomes</taxon>
        <taxon>ecological metagenomes</taxon>
    </lineage>
</organism>
<feature type="non-terminal residue" evidence="2">
    <location>
        <position position="236"/>
    </location>
</feature>
<gene>
    <name evidence="2" type="ORF">METZ01_LOCUS495818</name>
</gene>
<evidence type="ECO:0000256" key="1">
    <source>
        <dbReference type="SAM" id="Phobius"/>
    </source>
</evidence>